<comment type="similarity">
    <text evidence="1">Belongs to the glycosyl hydrolase 2 family.</text>
</comment>
<dbReference type="Pfam" id="PF02837">
    <property type="entry name" value="Glyco_hydro_2_N"/>
    <property type="match status" value="1"/>
</dbReference>
<feature type="domain" description="Glycoside hydrolase family 2 immunoglobulin-like beta-sandwich" evidence="3">
    <location>
        <begin position="188"/>
        <end position="278"/>
    </location>
</feature>
<dbReference type="Proteomes" id="UP001183176">
    <property type="component" value="Unassembled WGS sequence"/>
</dbReference>
<accession>A0ABU2JB31</accession>
<keyword evidence="7" id="KW-1185">Reference proteome</keyword>
<evidence type="ECO:0000259" key="5">
    <source>
        <dbReference type="Pfam" id="PF02837"/>
    </source>
</evidence>
<dbReference type="InterPro" id="IPR008979">
    <property type="entry name" value="Galactose-bd-like_sf"/>
</dbReference>
<dbReference type="InterPro" id="IPR051913">
    <property type="entry name" value="GH2_Domain-Containing"/>
</dbReference>
<evidence type="ECO:0000259" key="4">
    <source>
        <dbReference type="Pfam" id="PF02836"/>
    </source>
</evidence>
<dbReference type="SUPFAM" id="SSF49303">
    <property type="entry name" value="beta-Galactosidase/glucuronidase domain"/>
    <property type="match status" value="1"/>
</dbReference>
<proteinExistence type="inferred from homology"/>
<dbReference type="GO" id="GO:0016787">
    <property type="term" value="F:hydrolase activity"/>
    <property type="evidence" value="ECO:0007669"/>
    <property type="project" value="UniProtKB-KW"/>
</dbReference>
<keyword evidence="6" id="KW-0378">Hydrolase</keyword>
<comment type="caution">
    <text evidence="6">The sequence shown here is derived from an EMBL/GenBank/DDBJ whole genome shotgun (WGS) entry which is preliminary data.</text>
</comment>
<dbReference type="InterPro" id="IPR036156">
    <property type="entry name" value="Beta-gal/glucu_dom_sf"/>
</dbReference>
<dbReference type="InterPro" id="IPR006104">
    <property type="entry name" value="Glyco_hydro_2_N"/>
</dbReference>
<dbReference type="InterPro" id="IPR006102">
    <property type="entry name" value="Ig-like_GH2"/>
</dbReference>
<evidence type="ECO:0000313" key="6">
    <source>
        <dbReference type="EMBL" id="MDT0261679.1"/>
    </source>
</evidence>
<dbReference type="Gene3D" id="3.20.20.80">
    <property type="entry name" value="Glycosidases"/>
    <property type="match status" value="1"/>
</dbReference>
<feature type="domain" description="Glycoside hydrolase family 2 catalytic" evidence="4">
    <location>
        <begin position="310"/>
        <end position="477"/>
    </location>
</feature>
<dbReference type="SUPFAM" id="SSF51445">
    <property type="entry name" value="(Trans)glycosidases"/>
    <property type="match status" value="1"/>
</dbReference>
<dbReference type="PANTHER" id="PTHR42732:SF3">
    <property type="entry name" value="HYDROLASE"/>
    <property type="match status" value="1"/>
</dbReference>
<evidence type="ECO:0000256" key="1">
    <source>
        <dbReference type="ARBA" id="ARBA00007401"/>
    </source>
</evidence>
<dbReference type="SUPFAM" id="SSF49785">
    <property type="entry name" value="Galactose-binding domain-like"/>
    <property type="match status" value="1"/>
</dbReference>
<evidence type="ECO:0000256" key="2">
    <source>
        <dbReference type="SAM" id="MobiDB-lite"/>
    </source>
</evidence>
<dbReference type="Gene3D" id="2.60.120.260">
    <property type="entry name" value="Galactose-binding domain-like"/>
    <property type="match status" value="1"/>
</dbReference>
<dbReference type="InterPro" id="IPR006103">
    <property type="entry name" value="Glyco_hydro_2_cat"/>
</dbReference>
<organism evidence="6 7">
    <name type="scientific">Jatrophihabitans lederbergiae</name>
    <dbReference type="NCBI Taxonomy" id="3075547"/>
    <lineage>
        <taxon>Bacteria</taxon>
        <taxon>Bacillati</taxon>
        <taxon>Actinomycetota</taxon>
        <taxon>Actinomycetes</taxon>
        <taxon>Jatrophihabitantales</taxon>
        <taxon>Jatrophihabitantaceae</taxon>
        <taxon>Jatrophihabitans</taxon>
    </lineage>
</organism>
<dbReference type="Pfam" id="PF02836">
    <property type="entry name" value="Glyco_hydro_2_C"/>
    <property type="match status" value="1"/>
</dbReference>
<dbReference type="Pfam" id="PF00703">
    <property type="entry name" value="Glyco_hydro_2"/>
    <property type="match status" value="1"/>
</dbReference>
<evidence type="ECO:0000313" key="7">
    <source>
        <dbReference type="Proteomes" id="UP001183176"/>
    </source>
</evidence>
<dbReference type="EMBL" id="JAVREH010000009">
    <property type="protein sequence ID" value="MDT0261679.1"/>
    <property type="molecule type" value="Genomic_DNA"/>
</dbReference>
<sequence length="642" mass="72276">MTAQTPTAPHPRPQLTRERWFNLSGQWQFCYDDRDVGLDRRWHESWDPSAGVVERTIVVPFPPESAASGIGDTGYHRVLWYRRTFIAPHAPGERLLLHFGAVDYSAQVWVNGHLVAEHRGGHTPFSADVTGVLADSADQVVVVRAVDDPHDLEQPRGKQDWQEKPHAIWYERTSGIWKTVWLEPVPATRVEQLRWTPDLESAMLTLDVRLNRVPERALRLRLLLTHEGETLADSVVSMTRDRATISVRLQQADMTLERQRMLWSPETPNLFDAEISLYGNPAPDGSTAGEAGELLDAVFSYTAMRSIAASDNRILLNGRPYFLRLVLDQCYWTESHLAMPDPDAARRDVELVRSLGFNGVRLHQKTADPSFLYWCDRLGLLVWAEMPAAYEFTSRAVQRVTHEWLEVQRRDYSHPCIIAWVPVNESWGVPNLATSSPQRDFVTALYHLTKALDPTRLVIGNDGWEQIVTDVITVHDYTAHAEVLRQRYGSNAGVSDTLQEVQPGYRSVLLPGMTRDGHPLMITEFGGISYDAEDGPSWHGYSVVHSTEDLIRRYRGLVDALLDAPAVAGFCYTQFTDTLQEKNGLVGADRKPKADPAVLRAITRRPSAAVPADEIGSFEYGDYPSTVMTPPSPTVDFPERLS</sequence>
<protein>
    <submittedName>
        <fullName evidence="6">Glycoside hydrolase family 2 TIM barrel-domain containing protein</fullName>
    </submittedName>
</protein>
<name>A0ABU2JB31_9ACTN</name>
<gene>
    <name evidence="6" type="ORF">RM423_09760</name>
</gene>
<dbReference type="InterPro" id="IPR017853">
    <property type="entry name" value="GH"/>
</dbReference>
<feature type="domain" description="Glycosyl hydrolases family 2 sugar binding" evidence="5">
    <location>
        <begin position="23"/>
        <end position="143"/>
    </location>
</feature>
<feature type="region of interest" description="Disordered" evidence="2">
    <location>
        <begin position="621"/>
        <end position="642"/>
    </location>
</feature>
<dbReference type="RefSeq" id="WP_311422832.1">
    <property type="nucleotide sequence ID" value="NZ_JAVREH010000009.1"/>
</dbReference>
<dbReference type="PANTHER" id="PTHR42732">
    <property type="entry name" value="BETA-GALACTOSIDASE"/>
    <property type="match status" value="1"/>
</dbReference>
<reference evidence="7" key="1">
    <citation type="submission" date="2023-07" db="EMBL/GenBank/DDBJ databases">
        <title>30 novel species of actinomycetes from the DSMZ collection.</title>
        <authorList>
            <person name="Nouioui I."/>
        </authorList>
    </citation>
    <scope>NUCLEOTIDE SEQUENCE [LARGE SCALE GENOMIC DNA]</scope>
    <source>
        <strain evidence="7">DSM 44399</strain>
    </source>
</reference>
<evidence type="ECO:0000259" key="3">
    <source>
        <dbReference type="Pfam" id="PF00703"/>
    </source>
</evidence>